<dbReference type="InterPro" id="IPR041677">
    <property type="entry name" value="DNA2/NAM7_AAA_11"/>
</dbReference>
<dbReference type="Pfam" id="PF18741">
    <property type="entry name" value="MTES_1575"/>
    <property type="match status" value="1"/>
</dbReference>
<dbReference type="SUPFAM" id="SSF52980">
    <property type="entry name" value="Restriction endonuclease-like"/>
    <property type="match status" value="1"/>
</dbReference>
<reference evidence="5 6" key="1">
    <citation type="submission" date="2014-11" db="EMBL/GenBank/DDBJ databases">
        <title>Genome sequence of Flavihumibacter solisilvae 3-3.</title>
        <authorList>
            <person name="Zhou G."/>
            <person name="Li M."/>
            <person name="Wang G."/>
        </authorList>
    </citation>
    <scope>NUCLEOTIDE SEQUENCE [LARGE SCALE GENOMIC DNA]</scope>
    <source>
        <strain evidence="5 6">3-3</strain>
    </source>
</reference>
<dbReference type="SUPFAM" id="SSF52540">
    <property type="entry name" value="P-loop containing nucleoside triphosphate hydrolases"/>
    <property type="match status" value="1"/>
</dbReference>
<proteinExistence type="predicted"/>
<accession>A0A0C1L813</accession>
<keyword evidence="6" id="KW-1185">Reference proteome</keyword>
<dbReference type="Gene3D" id="3.40.960.10">
    <property type="entry name" value="VSR Endonuclease"/>
    <property type="match status" value="1"/>
</dbReference>
<dbReference type="EMBL" id="JSVC01000004">
    <property type="protein sequence ID" value="KIC95756.1"/>
    <property type="molecule type" value="Genomic_DNA"/>
</dbReference>
<evidence type="ECO:0000259" key="4">
    <source>
        <dbReference type="Pfam" id="PF18741"/>
    </source>
</evidence>
<evidence type="ECO:0000313" key="5">
    <source>
        <dbReference type="EMBL" id="KIC95756.1"/>
    </source>
</evidence>
<dbReference type="InterPro" id="IPR011335">
    <property type="entry name" value="Restrct_endonuc-II-like"/>
</dbReference>
<dbReference type="InterPro" id="IPR049468">
    <property type="entry name" value="Restrct_endonuc-II-like_dom"/>
</dbReference>
<sequence length="1938" mass="218311">MKTNTLGLTILPAINFASHQNHIPLIRNILITNTGKTDWQDLTFTITANPVFALPYSHSISVLRPGESYELKNRTLPIAPQYLADLTEKISGTLDFALHQGDEILHSQQVGIDLLPYDHWSGIGHLPEMIAAYSTPNHPEIPVIIRRAAAILEKWTGIPSFDGYQSKNPNRVRKQVAAIFEAIAEQQLVYCSVPASFEAHGQRVRLADAIFRDRLANCLDISLLYSACLETVGIHPIIVFIKGHAFIGAWLIEESFADQVNDDASLLSKRTADGINEIVVVESTCMNAGQTVAFDEAVRHADQKLAQDFQLFVDIKRARFGGIRPLPLRVPSATGWTIVEESSKQRGNLLPEDIRIGPGLNHVSKVDVSKQQIWERKLLDLSLRNTLLNIRLTKSIIRFITTNVEALENELAEGTEFQVLAQPADWDLSGRDAGLYQAIHKSDPLSDLVNHEFGQRRLRTYLSEPELAGSLTNIYRASRLALEENGANTLYIGLGLLKWFETPLSEKPRYAPILLIPVEIIRKTSHKGFIIRSREEETIINITLLEMLRQDFGIAISMESLPRDEQGINVRGVFNYIRQASMAQDRWDVEEQAILGTFSFSKFILWNDIHNNAEKLLQHQLVSSLLDGQLSWQPAPEITTTDIKDAVLKPEELALPIATDSSQLQAILSGAKGHSFVLHGPPGTGKSQTITNIIAHALYAGKRVLFVAAKKAALDVVEHRLDAIGLAPFCLELHSNKAKKSAVLDQLKQATQSGIKRAPEAFQREASRLFDLRNDLHQYVELLHRSHGFGYSLFDLISRYSQLPGCDDTVCFPADSISALTSDQWVLWEDRVAELEAAGNVIGHPKGHPLAEWPAPKYSSQVKADVTSQLVRLLQELERLADLSPKISTVLILEGRVAKINQEDAMARMAAALVLLPDCPASMLSANAFEQTMSQVQAIIPHGKKRDALRAELLRDFHDEILRFPAATTLTEWKIAGDSWFLPRWTKQNALLKRLKRLSNSGRVNKADIEGTLAKLIDYQQEQQQLESAGWLHTLLDFNWRNGNPDWIALEETVHVLLILHRSAADILPLEELQQWRKTLATRFSEGSKRFTDYHRDDFEAYKSSYRNITIHLNELKQLVELDGERLLAASADWRQDLTSMTSRWLQNINKFRDWFNYRQIRSKSINDGLTPLITAYENESFDTGELVLHFQKGLFRSAAEWIIDNSPLLSSFNSELFDQKVKRFRAISQQFQQLTRDELQARLAAKIPSFSQEAAQSSEIGILQRALRSNGRGISIRKLFDTIPNLLPRLTPCMLMSPISVAQYFELGKFQFDLVIFDEASQLPTCEAIGAIARAAQVIVVGDPRQMPPTNFFSTNQVDEDNIEKEDLESILDDCLALSMPSQYLLWHYRSRHESLIAFSNANYYENKLLTFPSPDDINSRVKYVPVDGVYDRSNTRQNKAEADAIVNEVVRRLSDPLLSGQSIGIVTFSAVQQILVDDLLDKVFSSRPDLEKTALERDEPLFVKNLENVQGDERDVILFSVCYGPDIEGKVSMNFGPINRDGGWRRLNVAVSRARIEMIVFSSLRSDQLDLRRTTSEGVANLKAFLAYAEKGKMALAVNTIHRMDEEHSFEEVVADALRGKGYTVHTHVGSSSYKIDIAVVDPSNEHRYLLGILTDGRNYYQANTSRDREIVQVDVLRQLGWNIHKIWSTEWWENPGRVLSRLFEVLEHAKHNESYEIKKINGGDETQPVATNEEAFQQLAVVEPADKAISLARDYRPTVLGAITISSSDEFLSTVNHSRILNQVKQVIEMEAPISKSLLTRRILGVWGISRAGSRITAQLELALDKLEVKQVDAGYNTFLWSKDSDQKTFSCYRVARSESGRRAAEDLAPEEIMAAMKELLSNQISLAPVDLVRETAKLFGFTRLGPVVEQVMEYAWKKAVASGWFQENNGRILI</sequence>
<keyword evidence="5" id="KW-0378">Hydrolase</keyword>
<keyword evidence="5" id="KW-0347">Helicase</keyword>
<gene>
    <name evidence="5" type="ORF">OI18_03655</name>
</gene>
<dbReference type="Pfam" id="PF13195">
    <property type="entry name" value="DUF4011"/>
    <property type="match status" value="1"/>
</dbReference>
<evidence type="ECO:0000313" key="6">
    <source>
        <dbReference type="Proteomes" id="UP000031408"/>
    </source>
</evidence>
<dbReference type="Pfam" id="PF13087">
    <property type="entry name" value="AAA_12"/>
    <property type="match status" value="1"/>
</dbReference>
<organism evidence="5 6">
    <name type="scientific">Flavihumibacter solisilvae</name>
    <dbReference type="NCBI Taxonomy" id="1349421"/>
    <lineage>
        <taxon>Bacteria</taxon>
        <taxon>Pseudomonadati</taxon>
        <taxon>Bacteroidota</taxon>
        <taxon>Chitinophagia</taxon>
        <taxon>Chitinophagales</taxon>
        <taxon>Chitinophagaceae</taxon>
        <taxon>Flavihumibacter</taxon>
    </lineage>
</organism>
<dbReference type="Proteomes" id="UP000031408">
    <property type="component" value="Unassembled WGS sequence"/>
</dbReference>
<dbReference type="Gene3D" id="3.40.50.300">
    <property type="entry name" value="P-loop containing nucleotide triphosphate hydrolases"/>
    <property type="match status" value="3"/>
</dbReference>
<dbReference type="InterPro" id="IPR021754">
    <property type="entry name" value="DUF3320"/>
</dbReference>
<dbReference type="OrthoDB" id="9757917at2"/>
<dbReference type="PANTHER" id="PTHR10887">
    <property type="entry name" value="DNA2/NAM7 HELICASE FAMILY"/>
    <property type="match status" value="1"/>
</dbReference>
<dbReference type="InterPro" id="IPR045055">
    <property type="entry name" value="DNA2/NAM7-like"/>
</dbReference>
<evidence type="ECO:0000259" key="1">
    <source>
        <dbReference type="Pfam" id="PF11784"/>
    </source>
</evidence>
<dbReference type="InterPro" id="IPR047187">
    <property type="entry name" value="SF1_C_Upf1"/>
</dbReference>
<dbReference type="FunFam" id="3.40.50.300:FF:002063">
    <property type="entry name" value="DNA helicase related protein"/>
    <property type="match status" value="1"/>
</dbReference>
<comment type="caution">
    <text evidence="5">The sequence shown here is derived from an EMBL/GenBank/DDBJ whole genome shotgun (WGS) entry which is preliminary data.</text>
</comment>
<name>A0A0C1L813_9BACT</name>
<feature type="domain" description="DNA2/NAM7 helicase helicase" evidence="2">
    <location>
        <begin position="659"/>
        <end position="723"/>
    </location>
</feature>
<keyword evidence="5" id="KW-0067">ATP-binding</keyword>
<dbReference type="PANTHER" id="PTHR10887:SF530">
    <property type="entry name" value="SUPERFAMILY I DNA HELICASES"/>
    <property type="match status" value="1"/>
</dbReference>
<dbReference type="InterPro" id="IPR027417">
    <property type="entry name" value="P-loop_NTPase"/>
</dbReference>
<feature type="domain" description="Restriction endonuclease type II-like" evidence="4">
    <location>
        <begin position="1612"/>
        <end position="1709"/>
    </location>
</feature>
<evidence type="ECO:0000259" key="3">
    <source>
        <dbReference type="Pfam" id="PF13087"/>
    </source>
</evidence>
<dbReference type="InterPro" id="IPR041679">
    <property type="entry name" value="DNA2/NAM7-like_C"/>
</dbReference>
<evidence type="ECO:0000259" key="2">
    <source>
        <dbReference type="Pfam" id="PF13086"/>
    </source>
</evidence>
<dbReference type="GO" id="GO:0004386">
    <property type="term" value="F:helicase activity"/>
    <property type="evidence" value="ECO:0007669"/>
    <property type="project" value="UniProtKB-KW"/>
</dbReference>
<dbReference type="CDD" id="cd18808">
    <property type="entry name" value="SF1_C_Upf1"/>
    <property type="match status" value="1"/>
</dbReference>
<feature type="domain" description="DNA2/NAM7 helicase helicase" evidence="2">
    <location>
        <begin position="1303"/>
        <end position="1351"/>
    </location>
</feature>
<dbReference type="Pfam" id="PF13086">
    <property type="entry name" value="AAA_11"/>
    <property type="match status" value="2"/>
</dbReference>
<dbReference type="RefSeq" id="WP_039137373.1">
    <property type="nucleotide sequence ID" value="NZ_JSVC01000004.1"/>
</dbReference>
<dbReference type="InterPro" id="IPR025103">
    <property type="entry name" value="DUF4011"/>
</dbReference>
<keyword evidence="5" id="KW-0547">Nucleotide-binding</keyword>
<dbReference type="STRING" id="1349421.OI18_03655"/>
<protein>
    <submittedName>
        <fullName evidence="5">DNA helicase</fullName>
    </submittedName>
</protein>
<feature type="domain" description="DNA2/NAM7 helicase-like C-terminal" evidence="3">
    <location>
        <begin position="1376"/>
        <end position="1564"/>
    </location>
</feature>
<feature type="domain" description="DUF3320" evidence="1">
    <location>
        <begin position="1772"/>
        <end position="1820"/>
    </location>
</feature>
<dbReference type="Pfam" id="PF11784">
    <property type="entry name" value="DUF3320"/>
    <property type="match status" value="1"/>
</dbReference>
<dbReference type="FunFam" id="3.40.960.10:FF:000002">
    <property type="entry name" value="DNA helicase related protein"/>
    <property type="match status" value="1"/>
</dbReference>